<comment type="caution">
    <text evidence="2">The sequence shown here is derived from an EMBL/GenBank/DDBJ whole genome shotgun (WGS) entry which is preliminary data.</text>
</comment>
<evidence type="ECO:0000256" key="1">
    <source>
        <dbReference type="ARBA" id="ARBA00022737"/>
    </source>
</evidence>
<dbReference type="EMBL" id="RRYP01006583">
    <property type="protein sequence ID" value="TNV81098.1"/>
    <property type="molecule type" value="Genomic_DNA"/>
</dbReference>
<dbReference type="PANTHER" id="PTHR23084">
    <property type="entry name" value="PHOSPHATIDYLINOSITOL-4-PHOSPHATE 5-KINASE RELATED"/>
    <property type="match status" value="1"/>
</dbReference>
<evidence type="ECO:0000313" key="3">
    <source>
        <dbReference type="Proteomes" id="UP000785679"/>
    </source>
</evidence>
<protein>
    <submittedName>
        <fullName evidence="2">Uncharacterized protein</fullName>
    </submittedName>
</protein>
<name>A0A8J8NTA2_HALGN</name>
<dbReference type="Gene3D" id="2.20.110.10">
    <property type="entry name" value="Histone H3 K4-specific methyltransferase SET7/9 N-terminal domain"/>
    <property type="match status" value="1"/>
</dbReference>
<dbReference type="Proteomes" id="UP000785679">
    <property type="component" value="Unassembled WGS sequence"/>
</dbReference>
<keyword evidence="3" id="KW-1185">Reference proteome</keyword>
<evidence type="ECO:0000313" key="2">
    <source>
        <dbReference type="EMBL" id="TNV81098.1"/>
    </source>
</evidence>
<organism evidence="2 3">
    <name type="scientific">Halteria grandinella</name>
    <dbReference type="NCBI Taxonomy" id="5974"/>
    <lineage>
        <taxon>Eukaryota</taxon>
        <taxon>Sar</taxon>
        <taxon>Alveolata</taxon>
        <taxon>Ciliophora</taxon>
        <taxon>Intramacronucleata</taxon>
        <taxon>Spirotrichea</taxon>
        <taxon>Stichotrichia</taxon>
        <taxon>Sporadotrichida</taxon>
        <taxon>Halteriidae</taxon>
        <taxon>Halteria</taxon>
    </lineage>
</organism>
<gene>
    <name evidence="2" type="ORF">FGO68_gene13704</name>
</gene>
<dbReference type="Pfam" id="PF02493">
    <property type="entry name" value="MORN"/>
    <property type="match status" value="3"/>
</dbReference>
<dbReference type="PANTHER" id="PTHR23084:SF263">
    <property type="entry name" value="MORN REPEAT-CONTAINING PROTEIN 1"/>
    <property type="match status" value="1"/>
</dbReference>
<dbReference type="OrthoDB" id="10620161at2759"/>
<proteinExistence type="predicted"/>
<dbReference type="AlphaFoldDB" id="A0A8J8NTA2"/>
<reference evidence="2" key="1">
    <citation type="submission" date="2019-06" db="EMBL/GenBank/DDBJ databases">
        <authorList>
            <person name="Zheng W."/>
        </authorList>
    </citation>
    <scope>NUCLEOTIDE SEQUENCE</scope>
    <source>
        <strain evidence="2">QDHG01</strain>
    </source>
</reference>
<dbReference type="SMART" id="SM00698">
    <property type="entry name" value="MORN"/>
    <property type="match status" value="3"/>
</dbReference>
<dbReference type="InterPro" id="IPR003409">
    <property type="entry name" value="MORN"/>
</dbReference>
<dbReference type="SUPFAM" id="SSF82185">
    <property type="entry name" value="Histone H3 K4-specific methyltransferase SET7/9 N-terminal domain"/>
    <property type="match status" value="1"/>
</dbReference>
<accession>A0A8J8NTA2</accession>
<sequence>MWSLDQLNQHAQPDTTVEWAVFEGAKRKGWTDLEQGLYYGQLRNQKRHGKGIVFATEKDGRANLYECEWNEGTPINHGRCIIITSGWEKYEGTFDCSYLLNGPGSKHREDGHIYQGGFKHGKYHGQGKVIWKHGGSYEGGWLDDFKHGSGRQTDEQGGYREGQWKKDFISSKPIGIHKYYDKEGKLLKTENHGGI</sequence>
<keyword evidence="1" id="KW-0677">Repeat</keyword>